<dbReference type="Pfam" id="PF07811">
    <property type="entry name" value="TadE"/>
    <property type="match status" value="1"/>
</dbReference>
<accession>A0A3G8GWN4</accession>
<name>A0A3G8GWN4_9BURK</name>
<proteinExistence type="predicted"/>
<dbReference type="InterPro" id="IPR012495">
    <property type="entry name" value="TadE-like_dom"/>
</dbReference>
<dbReference type="KEGG" id="cpau:EHF44_02375"/>
<feature type="transmembrane region" description="Helical" evidence="1">
    <location>
        <begin position="21"/>
        <end position="46"/>
    </location>
</feature>
<evidence type="ECO:0000313" key="3">
    <source>
        <dbReference type="EMBL" id="AZG12355.1"/>
    </source>
</evidence>
<dbReference type="AlphaFoldDB" id="A0A3G8GWN4"/>
<dbReference type="Proteomes" id="UP000270411">
    <property type="component" value="Chromosome 1"/>
</dbReference>
<dbReference type="OrthoDB" id="6165442at2"/>
<organism evidence="3 4">
    <name type="scientific">Cupriavidus pauculus</name>
    <dbReference type="NCBI Taxonomy" id="82633"/>
    <lineage>
        <taxon>Bacteria</taxon>
        <taxon>Pseudomonadati</taxon>
        <taxon>Pseudomonadota</taxon>
        <taxon>Betaproteobacteria</taxon>
        <taxon>Burkholderiales</taxon>
        <taxon>Burkholderiaceae</taxon>
        <taxon>Cupriavidus</taxon>
    </lineage>
</organism>
<keyword evidence="1" id="KW-0472">Membrane</keyword>
<keyword evidence="1" id="KW-0812">Transmembrane</keyword>
<keyword evidence="1" id="KW-1133">Transmembrane helix</keyword>
<evidence type="ECO:0000259" key="2">
    <source>
        <dbReference type="Pfam" id="PF07811"/>
    </source>
</evidence>
<evidence type="ECO:0000313" key="4">
    <source>
        <dbReference type="Proteomes" id="UP000270411"/>
    </source>
</evidence>
<evidence type="ECO:0000256" key="1">
    <source>
        <dbReference type="SAM" id="Phobius"/>
    </source>
</evidence>
<sequence length="147" mass="15524">MRARPAPSRCRRPRRAAGTAAVEFALVFPLLMFIVFGVIEFGTALYDKAVITNASREAARAGVVLKSPPMTSTQIKAVAANYCQNKLVTYGAAATCTYPGTVTACATSGNPLTVQVSYTFNGLLLGAIIRPFTGPLTINASTTMLCE</sequence>
<gene>
    <name evidence="3" type="ORF">EHF44_02375</name>
</gene>
<reference evidence="4" key="1">
    <citation type="submission" date="2018-11" db="EMBL/GenBank/DDBJ databases">
        <title>FDA dAtabase for Regulatory Grade micrObial Sequences (FDA-ARGOS): Supporting development and validation of Infectious Disease Dx tests.</title>
        <authorList>
            <person name="Goldberg B."/>
            <person name="Campos J."/>
            <person name="Tallon L."/>
            <person name="Sadzewicz L."/>
            <person name="Zhao X."/>
            <person name="Vavikolanu K."/>
            <person name="Mehta A."/>
            <person name="Aluvathingal J."/>
            <person name="Nadendla S."/>
            <person name="Geyer C."/>
            <person name="Nandy P."/>
            <person name="Yan Y."/>
            <person name="Sichtig H."/>
        </authorList>
    </citation>
    <scope>NUCLEOTIDE SEQUENCE [LARGE SCALE GENOMIC DNA]</scope>
    <source>
        <strain evidence="4">FDAARGOS_614</strain>
    </source>
</reference>
<dbReference type="EMBL" id="CP033969">
    <property type="protein sequence ID" value="AZG12355.1"/>
    <property type="molecule type" value="Genomic_DNA"/>
</dbReference>
<dbReference type="RefSeq" id="WP_124682251.1">
    <property type="nucleotide sequence ID" value="NZ_CP033969.1"/>
</dbReference>
<protein>
    <submittedName>
        <fullName evidence="3">Pilus assembly protein</fullName>
    </submittedName>
</protein>
<feature type="domain" description="TadE-like" evidence="2">
    <location>
        <begin position="18"/>
        <end position="60"/>
    </location>
</feature>